<dbReference type="PROSITE" id="PS50158">
    <property type="entry name" value="ZF_CCHC"/>
    <property type="match status" value="1"/>
</dbReference>
<feature type="domain" description="Reverse transcriptase" evidence="4">
    <location>
        <begin position="409"/>
        <end position="588"/>
    </location>
</feature>
<dbReference type="OMA" id="RCIGHEE"/>
<dbReference type="RefSeq" id="XP_001595635.1">
    <property type="nucleotide sequence ID" value="XM_001595585.1"/>
</dbReference>
<dbReference type="SUPFAM" id="SSF57756">
    <property type="entry name" value="Retrovirus zinc finger-like domains"/>
    <property type="match status" value="1"/>
</dbReference>
<feature type="compositionally biased region" description="Basic and acidic residues" evidence="2">
    <location>
        <begin position="13"/>
        <end position="34"/>
    </location>
</feature>
<gene>
    <name evidence="5" type="ORF">SS1G_03724</name>
</gene>
<dbReference type="STRING" id="665079.A7EEI4"/>
<keyword evidence="1" id="KW-0863">Zinc-finger</keyword>
<dbReference type="KEGG" id="ssl:SS1G_03724"/>
<feature type="region of interest" description="Disordered" evidence="2">
    <location>
        <begin position="13"/>
        <end position="41"/>
    </location>
</feature>
<proteinExistence type="predicted"/>
<sequence>MLYEYQKEHRSFNFHGNRDRGKYHKNEGRPRENRQQYGDPMQLDATFKNKLPKEDVERRCKDKLCFECGKPGHRARDCRSKKSSGRDYHKKFGKGQINATFTPQLCAIDSIGSEEVRCIGHEEFKKLLDELPRNEEGLNAIDFWEQGYLRTPSPSLIEEKPEEGLTAEHAAISWTACYDESCKIHLSDKEATGWFPQRKAGRPCKKGRSEEISSHGPGLDGKISQETRPLRMSITQHKEVIQFDVVPLGNQQIILGMPWLKTRNPQIYWSLETISFPKKSDQRDALEPARLNTRGGELKANSTTDVGRPVQGPPLTAKEVEPPVRMKNEQKKLLETTPVRKQDETPIPVQYQKYKKLFEERKGHEALPEHKPWDHEIVLEEGKMPPFGSIYPMSVFDLGTLRYYIGDALEKGWIRESTSQAASPVLFVPKKDGTRRLCVDYRKLNGITIKDRYPLPLATELRDRLGKAKIFSKFDLRNGFHPSRIKEGEEWKTVFRTRYGLYEYQVMPFGLTNAPATCMRLVNNVLRKYLDICCICYLDDILVFPETEEQQIKEVHKVLQHLEEADLQCKPSKCGFHVTETEFLGYTIFSGGLKMSPNKVKAVMEWEPQTSVKEVQSFLGFANFYRRFIKNYSKIAAPMTEITKKSQGEFRWAETAQEAFERLKEAFAGEPVLREFDP</sequence>
<accession>A7EEI4</accession>
<feature type="region of interest" description="Disordered" evidence="2">
    <location>
        <begin position="197"/>
        <end position="225"/>
    </location>
</feature>
<dbReference type="Gene3D" id="3.30.70.270">
    <property type="match status" value="2"/>
</dbReference>
<evidence type="ECO:0000256" key="2">
    <source>
        <dbReference type="SAM" id="MobiDB-lite"/>
    </source>
</evidence>
<keyword evidence="1" id="KW-0479">Metal-binding</keyword>
<dbReference type="CDD" id="cd00303">
    <property type="entry name" value="retropepsin_like"/>
    <property type="match status" value="1"/>
</dbReference>
<evidence type="ECO:0000259" key="3">
    <source>
        <dbReference type="PROSITE" id="PS50158"/>
    </source>
</evidence>
<dbReference type="Pfam" id="PF00078">
    <property type="entry name" value="RVT_1"/>
    <property type="match status" value="1"/>
</dbReference>
<dbReference type="InterPro" id="IPR043128">
    <property type="entry name" value="Rev_trsase/Diguanyl_cyclase"/>
</dbReference>
<evidence type="ECO:0000256" key="1">
    <source>
        <dbReference type="PROSITE-ProRule" id="PRU00047"/>
    </source>
</evidence>
<protein>
    <recommendedName>
        <fullName evidence="7">CCHC-type domain-containing protein</fullName>
    </recommendedName>
</protein>
<dbReference type="HOGENOM" id="CLU_405523_0_0_1"/>
<dbReference type="eggNOG" id="KOG0017">
    <property type="taxonomic scope" value="Eukaryota"/>
</dbReference>
<dbReference type="InterPro" id="IPR036875">
    <property type="entry name" value="Znf_CCHC_sf"/>
</dbReference>
<dbReference type="GeneID" id="5491356"/>
<feature type="domain" description="CCHC-type" evidence="3">
    <location>
        <begin position="65"/>
        <end position="80"/>
    </location>
</feature>
<dbReference type="Gene3D" id="4.10.60.10">
    <property type="entry name" value="Zinc finger, CCHC-type"/>
    <property type="match status" value="1"/>
</dbReference>
<dbReference type="Proteomes" id="UP000001312">
    <property type="component" value="Unassembled WGS sequence"/>
</dbReference>
<dbReference type="Gene3D" id="2.40.70.10">
    <property type="entry name" value="Acid Proteases"/>
    <property type="match status" value="1"/>
</dbReference>
<dbReference type="GO" id="GO:0008270">
    <property type="term" value="F:zinc ion binding"/>
    <property type="evidence" value="ECO:0007669"/>
    <property type="project" value="UniProtKB-KW"/>
</dbReference>
<reference evidence="6" key="1">
    <citation type="journal article" date="2011" name="PLoS Genet.">
        <title>Genomic analysis of the necrotrophic fungal pathogens Sclerotinia sclerotiorum and Botrytis cinerea.</title>
        <authorList>
            <person name="Amselem J."/>
            <person name="Cuomo C.A."/>
            <person name="van Kan J.A."/>
            <person name="Viaud M."/>
            <person name="Benito E.P."/>
            <person name="Couloux A."/>
            <person name="Coutinho P.M."/>
            <person name="de Vries R.P."/>
            <person name="Dyer P.S."/>
            <person name="Fillinger S."/>
            <person name="Fournier E."/>
            <person name="Gout L."/>
            <person name="Hahn M."/>
            <person name="Kohn L."/>
            <person name="Lapalu N."/>
            <person name="Plummer K.M."/>
            <person name="Pradier J.M."/>
            <person name="Quevillon E."/>
            <person name="Sharon A."/>
            <person name="Simon A."/>
            <person name="ten Have A."/>
            <person name="Tudzynski B."/>
            <person name="Tudzynski P."/>
            <person name="Wincker P."/>
            <person name="Andrew M."/>
            <person name="Anthouard V."/>
            <person name="Beever R.E."/>
            <person name="Beffa R."/>
            <person name="Benoit I."/>
            <person name="Bouzid O."/>
            <person name="Brault B."/>
            <person name="Chen Z."/>
            <person name="Choquer M."/>
            <person name="Collemare J."/>
            <person name="Cotton P."/>
            <person name="Danchin E.G."/>
            <person name="Da Silva C."/>
            <person name="Gautier A."/>
            <person name="Giraud C."/>
            <person name="Giraud T."/>
            <person name="Gonzalez C."/>
            <person name="Grossetete S."/>
            <person name="Guldener U."/>
            <person name="Henrissat B."/>
            <person name="Howlett B.J."/>
            <person name="Kodira C."/>
            <person name="Kretschmer M."/>
            <person name="Lappartient A."/>
            <person name="Leroch M."/>
            <person name="Levis C."/>
            <person name="Mauceli E."/>
            <person name="Neuveglise C."/>
            <person name="Oeser B."/>
            <person name="Pearson M."/>
            <person name="Poulain J."/>
            <person name="Poussereau N."/>
            <person name="Quesneville H."/>
            <person name="Rascle C."/>
            <person name="Schumacher J."/>
            <person name="Segurens B."/>
            <person name="Sexton A."/>
            <person name="Silva E."/>
            <person name="Sirven C."/>
            <person name="Soanes D.M."/>
            <person name="Talbot N.J."/>
            <person name="Templeton M."/>
            <person name="Yandava C."/>
            <person name="Yarden O."/>
            <person name="Zeng Q."/>
            <person name="Rollins J.A."/>
            <person name="Lebrun M.H."/>
            <person name="Dickman M."/>
        </authorList>
    </citation>
    <scope>NUCLEOTIDE SEQUENCE [LARGE SCALE GENOMIC DNA]</scope>
    <source>
        <strain evidence="6">ATCC 18683 / 1980 / Ss-1</strain>
    </source>
</reference>
<dbReference type="InterPro" id="IPR021109">
    <property type="entry name" value="Peptidase_aspartic_dom_sf"/>
</dbReference>
<organism evidence="5 6">
    <name type="scientific">Sclerotinia sclerotiorum (strain ATCC 18683 / 1980 / Ss-1)</name>
    <name type="common">White mold</name>
    <name type="synonym">Whetzelinia sclerotiorum</name>
    <dbReference type="NCBI Taxonomy" id="665079"/>
    <lineage>
        <taxon>Eukaryota</taxon>
        <taxon>Fungi</taxon>
        <taxon>Dikarya</taxon>
        <taxon>Ascomycota</taxon>
        <taxon>Pezizomycotina</taxon>
        <taxon>Leotiomycetes</taxon>
        <taxon>Helotiales</taxon>
        <taxon>Sclerotiniaceae</taxon>
        <taxon>Sclerotinia</taxon>
    </lineage>
</organism>
<evidence type="ECO:0000259" key="4">
    <source>
        <dbReference type="PROSITE" id="PS50878"/>
    </source>
</evidence>
<dbReference type="PANTHER" id="PTHR24559">
    <property type="entry name" value="TRANSPOSON TY3-I GAG-POL POLYPROTEIN"/>
    <property type="match status" value="1"/>
</dbReference>
<dbReference type="CDD" id="cd01647">
    <property type="entry name" value="RT_LTR"/>
    <property type="match status" value="1"/>
</dbReference>
<dbReference type="Gene3D" id="3.10.10.10">
    <property type="entry name" value="HIV Type 1 Reverse Transcriptase, subunit A, domain 1"/>
    <property type="match status" value="1"/>
</dbReference>
<dbReference type="SUPFAM" id="SSF56672">
    <property type="entry name" value="DNA/RNA polymerases"/>
    <property type="match status" value="1"/>
</dbReference>
<dbReference type="GO" id="GO:0003676">
    <property type="term" value="F:nucleic acid binding"/>
    <property type="evidence" value="ECO:0007669"/>
    <property type="project" value="InterPro"/>
</dbReference>
<dbReference type="Pfam" id="PF00098">
    <property type="entry name" value="zf-CCHC"/>
    <property type="match status" value="1"/>
</dbReference>
<dbReference type="InParanoid" id="A7EEI4"/>
<dbReference type="InterPro" id="IPR053134">
    <property type="entry name" value="RNA-dir_DNA_polymerase"/>
</dbReference>
<dbReference type="EMBL" id="CH476624">
    <property type="protein sequence ID" value="EDO01250.1"/>
    <property type="molecule type" value="Genomic_DNA"/>
</dbReference>
<name>A7EEI4_SCLS1</name>
<dbReference type="PROSITE" id="PS50878">
    <property type="entry name" value="RT_POL"/>
    <property type="match status" value="1"/>
</dbReference>
<dbReference type="FunFam" id="3.30.70.270:FF:000063">
    <property type="entry name" value="Zinc knuckle domaincontaining protein"/>
    <property type="match status" value="1"/>
</dbReference>
<keyword evidence="6" id="KW-1185">Reference proteome</keyword>
<dbReference type="InterPro" id="IPR001878">
    <property type="entry name" value="Znf_CCHC"/>
</dbReference>
<evidence type="ECO:0000313" key="6">
    <source>
        <dbReference type="Proteomes" id="UP000001312"/>
    </source>
</evidence>
<dbReference type="InterPro" id="IPR000477">
    <property type="entry name" value="RT_dom"/>
</dbReference>
<keyword evidence="1" id="KW-0862">Zinc</keyword>
<feature type="region of interest" description="Disordered" evidence="2">
    <location>
        <begin position="296"/>
        <end position="318"/>
    </location>
</feature>
<dbReference type="AlphaFoldDB" id="A7EEI4"/>
<evidence type="ECO:0008006" key="7">
    <source>
        <dbReference type="Google" id="ProtNLM"/>
    </source>
</evidence>
<dbReference type="SMART" id="SM00343">
    <property type="entry name" value="ZnF_C2HC"/>
    <property type="match status" value="1"/>
</dbReference>
<evidence type="ECO:0000313" key="5">
    <source>
        <dbReference type="EMBL" id="EDO01250.1"/>
    </source>
</evidence>
<dbReference type="PANTHER" id="PTHR24559:SF444">
    <property type="entry name" value="REVERSE TRANSCRIPTASE DOMAIN-CONTAINING PROTEIN"/>
    <property type="match status" value="1"/>
</dbReference>
<dbReference type="InterPro" id="IPR043502">
    <property type="entry name" value="DNA/RNA_pol_sf"/>
</dbReference>